<evidence type="ECO:0000256" key="9">
    <source>
        <dbReference type="SAM" id="MobiDB-lite"/>
    </source>
</evidence>
<name>A0A8C3PD56_CHRPI</name>
<protein>
    <recommendedName>
        <fullName evidence="11">G-protein coupled receptors family 1 profile domain-containing protein</fullName>
    </recommendedName>
</protein>
<dbReference type="PRINTS" id="PR01018">
    <property type="entry name" value="PRPRECEPTOR"/>
</dbReference>
<keyword evidence="3 10" id="KW-1133">Transmembrane helix</keyword>
<evidence type="ECO:0000256" key="5">
    <source>
        <dbReference type="ARBA" id="ARBA00023136"/>
    </source>
</evidence>
<proteinExistence type="inferred from homology"/>
<dbReference type="OMA" id="MSYCAIT"/>
<keyword evidence="6 8" id="KW-0675">Receptor</keyword>
<accession>A0A8C3PD56</accession>
<dbReference type="GO" id="GO:0004983">
    <property type="term" value="F:neuropeptide Y receptor activity"/>
    <property type="evidence" value="ECO:0007669"/>
    <property type="project" value="InterPro"/>
</dbReference>
<dbReference type="Ensembl" id="ENSCPBT00000039840.1">
    <property type="protein sequence ID" value="ENSCPBP00000033959.1"/>
    <property type="gene ID" value="ENSCPBG00000023717.1"/>
</dbReference>
<dbReference type="PANTHER" id="PTHR24235">
    <property type="entry name" value="NEUROPEPTIDE Y RECEPTOR"/>
    <property type="match status" value="1"/>
</dbReference>
<organism evidence="12 13">
    <name type="scientific">Chrysemys picta bellii</name>
    <name type="common">Western painted turtle</name>
    <name type="synonym">Emys bellii</name>
    <dbReference type="NCBI Taxonomy" id="8478"/>
    <lineage>
        <taxon>Eukaryota</taxon>
        <taxon>Metazoa</taxon>
        <taxon>Chordata</taxon>
        <taxon>Craniata</taxon>
        <taxon>Vertebrata</taxon>
        <taxon>Euteleostomi</taxon>
        <taxon>Archelosauria</taxon>
        <taxon>Testudinata</taxon>
        <taxon>Testudines</taxon>
        <taxon>Cryptodira</taxon>
        <taxon>Durocryptodira</taxon>
        <taxon>Testudinoidea</taxon>
        <taxon>Emydidae</taxon>
        <taxon>Chrysemys</taxon>
    </lineage>
</organism>
<comment type="similarity">
    <text evidence="8">Belongs to the G-protein coupled receptor 1 family.</text>
</comment>
<dbReference type="InterPro" id="IPR017452">
    <property type="entry name" value="GPCR_Rhodpsn_7TM"/>
</dbReference>
<feature type="transmembrane region" description="Helical" evidence="10">
    <location>
        <begin position="213"/>
        <end position="238"/>
    </location>
</feature>
<evidence type="ECO:0000313" key="13">
    <source>
        <dbReference type="Proteomes" id="UP000694380"/>
    </source>
</evidence>
<evidence type="ECO:0000256" key="8">
    <source>
        <dbReference type="RuleBase" id="RU000688"/>
    </source>
</evidence>
<keyword evidence="2 8" id="KW-0812">Transmembrane</keyword>
<dbReference type="SUPFAM" id="SSF81321">
    <property type="entry name" value="Family A G protein-coupled receptor-like"/>
    <property type="match status" value="1"/>
</dbReference>
<feature type="region of interest" description="Disordered" evidence="9">
    <location>
        <begin position="1"/>
        <end position="31"/>
    </location>
</feature>
<dbReference type="GO" id="GO:0042923">
    <property type="term" value="F:neuropeptide binding"/>
    <property type="evidence" value="ECO:0007669"/>
    <property type="project" value="TreeGrafter"/>
</dbReference>
<feature type="transmembrane region" description="Helical" evidence="10">
    <location>
        <begin position="50"/>
        <end position="74"/>
    </location>
</feature>
<feature type="compositionally biased region" description="Low complexity" evidence="9">
    <location>
        <begin position="21"/>
        <end position="31"/>
    </location>
</feature>
<dbReference type="PROSITE" id="PS00237">
    <property type="entry name" value="G_PROTEIN_RECEP_F1_1"/>
    <property type="match status" value="1"/>
</dbReference>
<comment type="subcellular location">
    <subcellularLocation>
        <location evidence="1">Membrane</location>
        <topology evidence="1">Multi-pass membrane protein</topology>
    </subcellularLocation>
</comment>
<dbReference type="GO" id="GO:0043005">
    <property type="term" value="C:neuron projection"/>
    <property type="evidence" value="ECO:0007669"/>
    <property type="project" value="TreeGrafter"/>
</dbReference>
<dbReference type="PROSITE" id="PS50262">
    <property type="entry name" value="G_PROTEIN_RECEP_F1_2"/>
    <property type="match status" value="1"/>
</dbReference>
<dbReference type="PANTHER" id="PTHR24235:SF15">
    <property type="entry name" value="PROLACTIN-RELEASING PEPTIDE RECEPTOR-LIKE PROTEIN 4"/>
    <property type="match status" value="1"/>
</dbReference>
<feature type="transmembrane region" description="Helical" evidence="10">
    <location>
        <begin position="86"/>
        <end position="106"/>
    </location>
</feature>
<dbReference type="GO" id="GO:0005886">
    <property type="term" value="C:plasma membrane"/>
    <property type="evidence" value="ECO:0007669"/>
    <property type="project" value="TreeGrafter"/>
</dbReference>
<feature type="transmembrane region" description="Helical" evidence="10">
    <location>
        <begin position="303"/>
        <end position="324"/>
    </location>
</feature>
<dbReference type="AlphaFoldDB" id="A0A8C3PD56"/>
<keyword evidence="4 8" id="KW-0297">G-protein coupled receptor</keyword>
<sequence>PALGEERGPVVSAEGIPHPWPNGSSPGPGNTSHPKDLFAGLELLLHFKPLFIPLYCLLVAVACLGNAFLVGCIAANKKLHNATNFFLGNLSLGDLLMCLTCVPLTASYAFEGRGWLFGRAMCHAVALLQAATVYVSVLSLAAIAVDRYVVVAYPVQRRIALRYCGLVVATIWALALALAAPPAWHTSYVDLRPIGHDLIICEEFWRHMERQRLAYSCAMLLLSYVVPLLAVTVSYCFISAHLRRRSLPGSANLSQARWDKKKRKTFLLLVVSVLVFAVCWLPLQVLNLLRDLDPDFTLLGKRYINLAQVSCHLVAMSSACYNPFIYASLHRKCRAHLRGYLLARGQSAPREETSPESCLASWGAVPEPRHDSFMLDTPCNISLQRL</sequence>
<feature type="transmembrane region" description="Helical" evidence="10">
    <location>
        <begin position="265"/>
        <end position="283"/>
    </location>
</feature>
<dbReference type="Gene3D" id="1.20.1070.10">
    <property type="entry name" value="Rhodopsin 7-helix transmembrane proteins"/>
    <property type="match status" value="1"/>
</dbReference>
<keyword evidence="13" id="KW-1185">Reference proteome</keyword>
<evidence type="ECO:0000256" key="10">
    <source>
        <dbReference type="SAM" id="Phobius"/>
    </source>
</evidence>
<evidence type="ECO:0000256" key="6">
    <source>
        <dbReference type="ARBA" id="ARBA00023170"/>
    </source>
</evidence>
<evidence type="ECO:0000256" key="1">
    <source>
        <dbReference type="ARBA" id="ARBA00004141"/>
    </source>
</evidence>
<feature type="domain" description="G-protein coupled receptors family 1 profile" evidence="11">
    <location>
        <begin position="65"/>
        <end position="326"/>
    </location>
</feature>
<evidence type="ECO:0000313" key="12">
    <source>
        <dbReference type="Ensembl" id="ENSCPBP00000033959.1"/>
    </source>
</evidence>
<evidence type="ECO:0000256" key="3">
    <source>
        <dbReference type="ARBA" id="ARBA00022989"/>
    </source>
</evidence>
<evidence type="ECO:0000256" key="7">
    <source>
        <dbReference type="ARBA" id="ARBA00023224"/>
    </source>
</evidence>
<reference evidence="12" key="1">
    <citation type="submission" date="2025-08" db="UniProtKB">
        <authorList>
            <consortium name="Ensembl"/>
        </authorList>
    </citation>
    <scope>IDENTIFICATION</scope>
</reference>
<keyword evidence="5 10" id="KW-0472">Membrane</keyword>
<feature type="transmembrane region" description="Helical" evidence="10">
    <location>
        <begin position="161"/>
        <end position="184"/>
    </location>
</feature>
<dbReference type="Pfam" id="PF00001">
    <property type="entry name" value="7tm_1"/>
    <property type="match status" value="1"/>
</dbReference>
<evidence type="ECO:0000256" key="4">
    <source>
        <dbReference type="ARBA" id="ARBA00023040"/>
    </source>
</evidence>
<keyword evidence="7 8" id="KW-0807">Transducer</keyword>
<evidence type="ECO:0000256" key="2">
    <source>
        <dbReference type="ARBA" id="ARBA00022692"/>
    </source>
</evidence>
<feature type="transmembrane region" description="Helical" evidence="10">
    <location>
        <begin position="126"/>
        <end position="149"/>
    </location>
</feature>
<evidence type="ECO:0000259" key="11">
    <source>
        <dbReference type="PROSITE" id="PS50262"/>
    </source>
</evidence>
<dbReference type="InterPro" id="IPR001402">
    <property type="entry name" value="Prolrel_pep_rcpt"/>
</dbReference>
<reference evidence="12" key="2">
    <citation type="submission" date="2025-09" db="UniProtKB">
        <authorList>
            <consortium name="Ensembl"/>
        </authorList>
    </citation>
    <scope>IDENTIFICATION</scope>
</reference>
<dbReference type="PRINTS" id="PR00237">
    <property type="entry name" value="GPCRRHODOPSN"/>
</dbReference>
<dbReference type="InterPro" id="IPR000276">
    <property type="entry name" value="GPCR_Rhodpsn"/>
</dbReference>
<dbReference type="Proteomes" id="UP000694380">
    <property type="component" value="Unplaced"/>
</dbReference>
<dbReference type="GeneTree" id="ENSGT00940000162008"/>